<keyword evidence="6 11" id="KW-0472">Membrane</keyword>
<dbReference type="GO" id="GO:0000139">
    <property type="term" value="C:Golgi membrane"/>
    <property type="evidence" value="ECO:0007669"/>
    <property type="project" value="UniProtKB-SubCell"/>
</dbReference>
<accession>A0A423T6D4</accession>
<evidence type="ECO:0000313" key="12">
    <source>
        <dbReference type="EMBL" id="ROT71991.1"/>
    </source>
</evidence>
<evidence type="ECO:0000256" key="2">
    <source>
        <dbReference type="ARBA" id="ARBA00010694"/>
    </source>
</evidence>
<feature type="transmembrane region" description="Helical" evidence="11">
    <location>
        <begin position="126"/>
        <end position="147"/>
    </location>
</feature>
<comment type="subcellular location">
    <subcellularLocation>
        <location evidence="1">Golgi apparatus membrane</location>
        <topology evidence="1">Multi-pass membrane protein</topology>
    </subcellularLocation>
</comment>
<evidence type="ECO:0000313" key="13">
    <source>
        <dbReference type="Proteomes" id="UP000283509"/>
    </source>
</evidence>
<feature type="region of interest" description="Disordered" evidence="10">
    <location>
        <begin position="1"/>
        <end position="26"/>
    </location>
</feature>
<dbReference type="PANTHER" id="PTHR10778">
    <property type="entry name" value="SOLUTE CARRIER FAMILY 35 MEMBER B"/>
    <property type="match status" value="1"/>
</dbReference>
<dbReference type="EMBL" id="QCYY01002217">
    <property type="protein sequence ID" value="ROT71991.1"/>
    <property type="molecule type" value="Genomic_DNA"/>
</dbReference>
<dbReference type="InterPro" id="IPR013657">
    <property type="entry name" value="SCL35B1-4/HUT1"/>
</dbReference>
<reference evidence="12 13" key="1">
    <citation type="submission" date="2018-04" db="EMBL/GenBank/DDBJ databases">
        <authorList>
            <person name="Zhang X."/>
            <person name="Yuan J."/>
            <person name="Li F."/>
            <person name="Xiang J."/>
        </authorList>
    </citation>
    <scope>NUCLEOTIDE SEQUENCE [LARGE SCALE GENOMIC DNA]</scope>
    <source>
        <tissue evidence="12">Muscle</tissue>
    </source>
</reference>
<feature type="transmembrane region" description="Helical" evidence="11">
    <location>
        <begin position="202"/>
        <end position="222"/>
    </location>
</feature>
<keyword evidence="4 11" id="KW-0812">Transmembrane</keyword>
<evidence type="ECO:0000256" key="10">
    <source>
        <dbReference type="SAM" id="MobiDB-lite"/>
    </source>
</evidence>
<comment type="caution">
    <text evidence="12">The sequence shown here is derived from an EMBL/GenBank/DDBJ whole genome shotgun (WGS) entry which is preliminary data.</text>
</comment>
<evidence type="ECO:0000256" key="7">
    <source>
        <dbReference type="ARBA" id="ARBA00039669"/>
    </source>
</evidence>
<keyword evidence="5 11" id="KW-1133">Transmembrane helix</keyword>
<dbReference type="Proteomes" id="UP000283509">
    <property type="component" value="Unassembled WGS sequence"/>
</dbReference>
<feature type="transmembrane region" description="Helical" evidence="11">
    <location>
        <begin position="90"/>
        <end position="114"/>
    </location>
</feature>
<evidence type="ECO:0000256" key="4">
    <source>
        <dbReference type="ARBA" id="ARBA00022692"/>
    </source>
</evidence>
<dbReference type="STRING" id="6689.A0A423T6D4"/>
<reference evidence="12 13" key="2">
    <citation type="submission" date="2019-01" db="EMBL/GenBank/DDBJ databases">
        <title>The decoding of complex shrimp genome reveals the adaptation for benthos swimmer, frequently molting mechanism and breeding impact on genome.</title>
        <authorList>
            <person name="Sun Y."/>
            <person name="Gao Y."/>
            <person name="Yu Y."/>
        </authorList>
    </citation>
    <scope>NUCLEOTIDE SEQUENCE [LARGE SCALE GENOMIC DNA]</scope>
    <source>
        <tissue evidence="12">Muscle</tissue>
    </source>
</reference>
<feature type="transmembrane region" description="Helical" evidence="11">
    <location>
        <begin position="331"/>
        <end position="349"/>
    </location>
</feature>
<dbReference type="Pfam" id="PF08449">
    <property type="entry name" value="UAA"/>
    <property type="match status" value="1"/>
</dbReference>
<gene>
    <name evidence="12" type="ORF">C7M84_009611</name>
</gene>
<feature type="region of interest" description="Disordered" evidence="10">
    <location>
        <begin position="435"/>
        <end position="460"/>
    </location>
</feature>
<proteinExistence type="inferred from homology"/>
<protein>
    <recommendedName>
        <fullName evidence="7">Adenosine 3'-phospho 5'-phosphosulfate transporter 2</fullName>
    </recommendedName>
    <alternativeName>
        <fullName evidence="8">PAPS transporter 2</fullName>
    </alternativeName>
    <alternativeName>
        <fullName evidence="9">Solute carrier family 35 member B3 homolog</fullName>
    </alternativeName>
</protein>
<sequence>MSVHSTVGSSDGGDTASYKETMSRGESVSVPIGETDTVQKQPDVKLFGLLISNFPATPRFLLLALSVFFFYLMYGYMLELIFTLDGMRPHGWYLTLVQFAYYTIFAFIQIKLSGDSIKRKIPTQTYLVIAVLTVGTMGFSNSSVGYLNYPTQVIFKSCKLIPVMIGSMIILGKKYTFPEVVACVFMSLGLIWFTLADSTIQPNFSVTGVMLVSLALLCDAVIGNVQEGAMKQYGEGTTHVVLYSYSYGFFIILVGLLCTGQLFAALPFAAEYPWEVYGRSVLLSAAGFCGVQVVLTLVTMHGALVAVTVTTFRKAVTIVLSFVLFSKPFTVQYIWGGLLVVAGIYLNIYSKKKKGSASILVSLQQMYIQLQQHFAPKISSIHKGATEDPESGEMLINSEKETEKIHHSTESTRSREYCTRRASICTKGRWGERVRKKGRVKRDDAGSGVRALSSEERERG</sequence>
<dbReference type="AlphaFoldDB" id="A0A423T6D4"/>
<name>A0A423T6D4_PENVA</name>
<dbReference type="GO" id="GO:0046964">
    <property type="term" value="F:3'-phosphoadenosine 5'-phosphosulfate transmembrane transporter activity"/>
    <property type="evidence" value="ECO:0007669"/>
    <property type="project" value="TreeGrafter"/>
</dbReference>
<evidence type="ECO:0000256" key="1">
    <source>
        <dbReference type="ARBA" id="ARBA00004653"/>
    </source>
</evidence>
<evidence type="ECO:0000256" key="11">
    <source>
        <dbReference type="SAM" id="Phobius"/>
    </source>
</evidence>
<evidence type="ECO:0000256" key="5">
    <source>
        <dbReference type="ARBA" id="ARBA00022989"/>
    </source>
</evidence>
<keyword evidence="13" id="KW-1185">Reference proteome</keyword>
<dbReference type="PANTHER" id="PTHR10778:SF8">
    <property type="entry name" value="ADENOSINE 3'-PHOSPHO 5'-PHOSPHOSULFATE TRANSPORTER 2"/>
    <property type="match status" value="1"/>
</dbReference>
<evidence type="ECO:0000256" key="3">
    <source>
        <dbReference type="ARBA" id="ARBA00022448"/>
    </source>
</evidence>
<comment type="similarity">
    <text evidence="2">Belongs to the nucleotide-sugar transporter family. SLC35B subfamily.</text>
</comment>
<dbReference type="GO" id="GO:0005789">
    <property type="term" value="C:endoplasmic reticulum membrane"/>
    <property type="evidence" value="ECO:0007669"/>
    <property type="project" value="TreeGrafter"/>
</dbReference>
<evidence type="ECO:0000256" key="6">
    <source>
        <dbReference type="ARBA" id="ARBA00023136"/>
    </source>
</evidence>
<feature type="transmembrane region" description="Helical" evidence="11">
    <location>
        <begin position="60"/>
        <end position="78"/>
    </location>
</feature>
<feature type="transmembrane region" description="Helical" evidence="11">
    <location>
        <begin position="242"/>
        <end position="264"/>
    </location>
</feature>
<dbReference type="OrthoDB" id="438495at2759"/>
<organism evidence="12 13">
    <name type="scientific">Penaeus vannamei</name>
    <name type="common">Whiteleg shrimp</name>
    <name type="synonym">Litopenaeus vannamei</name>
    <dbReference type="NCBI Taxonomy" id="6689"/>
    <lineage>
        <taxon>Eukaryota</taxon>
        <taxon>Metazoa</taxon>
        <taxon>Ecdysozoa</taxon>
        <taxon>Arthropoda</taxon>
        <taxon>Crustacea</taxon>
        <taxon>Multicrustacea</taxon>
        <taxon>Malacostraca</taxon>
        <taxon>Eumalacostraca</taxon>
        <taxon>Eucarida</taxon>
        <taxon>Decapoda</taxon>
        <taxon>Dendrobranchiata</taxon>
        <taxon>Penaeoidea</taxon>
        <taxon>Penaeidae</taxon>
        <taxon>Penaeus</taxon>
    </lineage>
</organism>
<feature type="transmembrane region" description="Helical" evidence="11">
    <location>
        <begin position="179"/>
        <end position="196"/>
    </location>
</feature>
<evidence type="ECO:0000256" key="8">
    <source>
        <dbReference type="ARBA" id="ARBA00041866"/>
    </source>
</evidence>
<evidence type="ECO:0000256" key="9">
    <source>
        <dbReference type="ARBA" id="ARBA00042729"/>
    </source>
</evidence>
<feature type="transmembrane region" description="Helical" evidence="11">
    <location>
        <begin position="304"/>
        <end position="325"/>
    </location>
</feature>
<feature type="transmembrane region" description="Helical" evidence="11">
    <location>
        <begin position="276"/>
        <end position="297"/>
    </location>
</feature>
<keyword evidence="3" id="KW-0813">Transport</keyword>